<reference evidence="1" key="1">
    <citation type="submission" date="2022-08" db="EMBL/GenBank/DDBJ databases">
        <authorList>
            <person name="Gutierrez-Valencia J."/>
        </authorList>
    </citation>
    <scope>NUCLEOTIDE SEQUENCE</scope>
</reference>
<organism evidence="1 2">
    <name type="scientific">Linum tenue</name>
    <dbReference type="NCBI Taxonomy" id="586396"/>
    <lineage>
        <taxon>Eukaryota</taxon>
        <taxon>Viridiplantae</taxon>
        <taxon>Streptophyta</taxon>
        <taxon>Embryophyta</taxon>
        <taxon>Tracheophyta</taxon>
        <taxon>Spermatophyta</taxon>
        <taxon>Magnoliopsida</taxon>
        <taxon>eudicotyledons</taxon>
        <taxon>Gunneridae</taxon>
        <taxon>Pentapetalae</taxon>
        <taxon>rosids</taxon>
        <taxon>fabids</taxon>
        <taxon>Malpighiales</taxon>
        <taxon>Linaceae</taxon>
        <taxon>Linum</taxon>
    </lineage>
</organism>
<proteinExistence type="predicted"/>
<evidence type="ECO:0000313" key="2">
    <source>
        <dbReference type="Proteomes" id="UP001154282"/>
    </source>
</evidence>
<accession>A0AAV0H8C9</accession>
<gene>
    <name evidence="1" type="ORF">LITE_LOCUS2803</name>
</gene>
<sequence>MTTAATHYLGKEDKGKTKGIREDVSSTLCSNGDSFGEWEIWVYPFELNWVLSKKTKKEGRKETSSNKKGLGNFIGCLCLSVEKKTRGSSVFFLLVVVGRKKRK</sequence>
<dbReference type="EMBL" id="CAMGYJ010000002">
    <property type="protein sequence ID" value="CAI0380724.1"/>
    <property type="molecule type" value="Genomic_DNA"/>
</dbReference>
<evidence type="ECO:0000313" key="1">
    <source>
        <dbReference type="EMBL" id="CAI0380724.1"/>
    </source>
</evidence>
<keyword evidence="2" id="KW-1185">Reference proteome</keyword>
<dbReference type="AlphaFoldDB" id="A0AAV0H8C9"/>
<dbReference type="Proteomes" id="UP001154282">
    <property type="component" value="Unassembled WGS sequence"/>
</dbReference>
<protein>
    <submittedName>
        <fullName evidence="1">Uncharacterized protein</fullName>
    </submittedName>
</protein>
<comment type="caution">
    <text evidence="1">The sequence shown here is derived from an EMBL/GenBank/DDBJ whole genome shotgun (WGS) entry which is preliminary data.</text>
</comment>
<name>A0AAV0H8C9_9ROSI</name>